<dbReference type="EMBL" id="JAWLKB010000031">
    <property type="protein sequence ID" value="MDV6271118.1"/>
    <property type="molecule type" value="Genomic_DNA"/>
</dbReference>
<organism evidence="1 2">
    <name type="scientific">Rhodococcus globerulus</name>
    <dbReference type="NCBI Taxonomy" id="33008"/>
    <lineage>
        <taxon>Bacteria</taxon>
        <taxon>Bacillati</taxon>
        <taxon>Actinomycetota</taxon>
        <taxon>Actinomycetes</taxon>
        <taxon>Mycobacteriales</taxon>
        <taxon>Nocardiaceae</taxon>
        <taxon>Rhodococcus</taxon>
    </lineage>
</organism>
<sequence>MTTAKIVDAAVTKAKLSTALQASIDKADLSQSAAQVQAIANAAAAAIVSSAPASLDTLQELATALGNDPNFATTVSTLIGTKAPLASPAFTGTTPTVNGTSVVVETDTRLTNSRTPLGTTQSVWNTGTSNSTNYGLTPAELRTATVTAIGITDPKSSIGGVSIVLGNDAALYNTRTPTTGTVPYDITYAAQSGARLVGLGDVPAGIKLKRAVTFSEVTFHCETADASGNLVAEIRKNGTAVSGTSTTIAAANQVAGGTSSGTWAFAAGDILTIYVTGVGTTPGKGLVADLKGLA</sequence>
<accession>A0ABU4C4H1</accession>
<protein>
    <submittedName>
        <fullName evidence="1">Uncharacterized protein</fullName>
    </submittedName>
</protein>
<name>A0ABU4C4H1_RHOGO</name>
<reference evidence="1 2" key="1">
    <citation type="submission" date="2023-10" db="EMBL/GenBank/DDBJ databases">
        <title>Development of a sustainable strategy for remediation of hydrocarbon-contaminated territories based on the waste exchange concept.</title>
        <authorList>
            <person name="Krivoruchko A."/>
        </authorList>
    </citation>
    <scope>NUCLEOTIDE SEQUENCE [LARGE SCALE GENOMIC DNA]</scope>
    <source>
        <strain evidence="1 2">IEGM 1203</strain>
    </source>
</reference>
<dbReference type="Proteomes" id="UP001185927">
    <property type="component" value="Unassembled WGS sequence"/>
</dbReference>
<evidence type="ECO:0000313" key="1">
    <source>
        <dbReference type="EMBL" id="MDV6271118.1"/>
    </source>
</evidence>
<gene>
    <name evidence="1" type="ORF">R3Q16_31305</name>
</gene>
<keyword evidence="2" id="KW-1185">Reference proteome</keyword>
<dbReference type="RefSeq" id="WP_317545580.1">
    <property type="nucleotide sequence ID" value="NZ_JAWLKB010000031.1"/>
</dbReference>
<proteinExistence type="predicted"/>
<evidence type="ECO:0000313" key="2">
    <source>
        <dbReference type="Proteomes" id="UP001185927"/>
    </source>
</evidence>
<comment type="caution">
    <text evidence="1">The sequence shown here is derived from an EMBL/GenBank/DDBJ whole genome shotgun (WGS) entry which is preliminary data.</text>
</comment>